<proteinExistence type="predicted"/>
<organism evidence="4 5">
    <name type="scientific">Linum tenue</name>
    <dbReference type="NCBI Taxonomy" id="586396"/>
    <lineage>
        <taxon>Eukaryota</taxon>
        <taxon>Viridiplantae</taxon>
        <taxon>Streptophyta</taxon>
        <taxon>Embryophyta</taxon>
        <taxon>Tracheophyta</taxon>
        <taxon>Spermatophyta</taxon>
        <taxon>Magnoliopsida</taxon>
        <taxon>eudicotyledons</taxon>
        <taxon>Gunneridae</taxon>
        <taxon>Pentapetalae</taxon>
        <taxon>rosids</taxon>
        <taxon>fabids</taxon>
        <taxon>Malpighiales</taxon>
        <taxon>Linaceae</taxon>
        <taxon>Linum</taxon>
    </lineage>
</organism>
<dbReference type="EMBL" id="CAMGYJ010000008">
    <property type="protein sequence ID" value="CAI0463201.1"/>
    <property type="molecule type" value="Genomic_DNA"/>
</dbReference>
<dbReference type="AlphaFoldDB" id="A0AAV0NXB1"/>
<dbReference type="InterPro" id="IPR003888">
    <property type="entry name" value="FYrich_N"/>
</dbReference>
<evidence type="ECO:0000313" key="4">
    <source>
        <dbReference type="EMBL" id="CAI0463201.1"/>
    </source>
</evidence>
<keyword evidence="5" id="KW-1185">Reference proteome</keyword>
<dbReference type="GO" id="GO:0140993">
    <property type="term" value="F:histone modifying activity"/>
    <property type="evidence" value="ECO:0007669"/>
    <property type="project" value="UniProtKB-ARBA"/>
</dbReference>
<keyword evidence="2" id="KW-0539">Nucleus</keyword>
<name>A0AAV0NXB1_9ROSI</name>
<evidence type="ECO:0000256" key="2">
    <source>
        <dbReference type="ARBA" id="ARBA00023242"/>
    </source>
</evidence>
<comment type="caution">
    <text evidence="4">The sequence shown here is derived from an EMBL/GenBank/DDBJ whole genome shotgun (WGS) entry which is preliminary data.</text>
</comment>
<dbReference type="PANTHER" id="PTHR22715:SF1">
    <property type="entry name" value="DNA BINDING PROTEIN"/>
    <property type="match status" value="1"/>
</dbReference>
<feature type="region of interest" description="Disordered" evidence="3">
    <location>
        <begin position="546"/>
        <end position="565"/>
    </location>
</feature>
<dbReference type="PROSITE" id="PS51543">
    <property type="entry name" value="FYRC"/>
    <property type="match status" value="1"/>
</dbReference>
<accession>A0AAV0NXB1</accession>
<evidence type="ECO:0000256" key="1">
    <source>
        <dbReference type="ARBA" id="ARBA00004123"/>
    </source>
</evidence>
<dbReference type="PROSITE" id="PS51542">
    <property type="entry name" value="FYRN"/>
    <property type="match status" value="1"/>
</dbReference>
<dbReference type="SUPFAM" id="SSF50978">
    <property type="entry name" value="WD40 repeat-like"/>
    <property type="match status" value="1"/>
</dbReference>
<dbReference type="Pfam" id="PF05965">
    <property type="entry name" value="FYRC"/>
    <property type="match status" value="1"/>
</dbReference>
<dbReference type="Gene3D" id="3.30.160.360">
    <property type="match status" value="1"/>
</dbReference>
<evidence type="ECO:0000313" key="5">
    <source>
        <dbReference type="Proteomes" id="UP001154282"/>
    </source>
</evidence>
<dbReference type="GO" id="GO:0005634">
    <property type="term" value="C:nucleus"/>
    <property type="evidence" value="ECO:0007669"/>
    <property type="project" value="UniProtKB-SubCell"/>
</dbReference>
<feature type="region of interest" description="Disordered" evidence="3">
    <location>
        <begin position="432"/>
        <end position="455"/>
    </location>
</feature>
<feature type="region of interest" description="Disordered" evidence="3">
    <location>
        <begin position="478"/>
        <end position="514"/>
    </location>
</feature>
<evidence type="ECO:0000256" key="3">
    <source>
        <dbReference type="SAM" id="MobiDB-lite"/>
    </source>
</evidence>
<reference evidence="4" key="1">
    <citation type="submission" date="2022-08" db="EMBL/GenBank/DDBJ databases">
        <authorList>
            <person name="Gutierrez-Valencia J."/>
        </authorList>
    </citation>
    <scope>NUCLEOTIDE SEQUENCE</scope>
</reference>
<gene>
    <name evidence="4" type="ORF">LITE_LOCUS35677</name>
</gene>
<dbReference type="GO" id="GO:0051726">
    <property type="term" value="P:regulation of cell cycle"/>
    <property type="evidence" value="ECO:0007669"/>
    <property type="project" value="TreeGrafter"/>
</dbReference>
<dbReference type="InterPro" id="IPR036322">
    <property type="entry name" value="WD40_repeat_dom_sf"/>
</dbReference>
<dbReference type="InterPro" id="IPR040092">
    <property type="entry name" value="TBRG1"/>
</dbReference>
<dbReference type="GO" id="GO:0048731">
    <property type="term" value="P:system development"/>
    <property type="evidence" value="ECO:0007669"/>
    <property type="project" value="UniProtKB-ARBA"/>
</dbReference>
<dbReference type="InterPro" id="IPR015943">
    <property type="entry name" value="WD40/YVTN_repeat-like_dom_sf"/>
</dbReference>
<dbReference type="PANTHER" id="PTHR22715">
    <property type="entry name" value="TRANSFORMING GROWTH FACTOR BETA REGULATED GENE 1"/>
    <property type="match status" value="1"/>
</dbReference>
<comment type="subcellular location">
    <subcellularLocation>
        <location evidence="1">Nucleus</location>
    </subcellularLocation>
</comment>
<dbReference type="Gene3D" id="2.130.10.10">
    <property type="entry name" value="YVTN repeat-like/Quinoprotein amine dehydrogenase"/>
    <property type="match status" value="1"/>
</dbReference>
<dbReference type="InterPro" id="IPR003889">
    <property type="entry name" value="FYrich_C"/>
</dbReference>
<dbReference type="Proteomes" id="UP001154282">
    <property type="component" value="Unassembled WGS sequence"/>
</dbReference>
<feature type="compositionally biased region" description="Basic and acidic residues" evidence="3">
    <location>
        <begin position="548"/>
        <end position="565"/>
    </location>
</feature>
<sequence length="1162" mass="127014">MRTDEGGGGDGRPDGLEIVSIGTPYSGPWNKKYWSSSRGKVRYPYPVGYHARRTYNGAMYKLEISEGPKGPLFMITSPDGDSCSAHTPDITWDKFQKKSCQKMQNWHEKRLSGKVDGIEFFGFKSPSVQRLLRELKSNVNETAEQSVLVTSRSNDLARGEHNDQLQLACKSPDLVVPDMEKPLVTGKRIKRTKTKAVTPSSVSRLKRPRRGRPVSSTEVVCYSVKENHERQSSLSPSSFGSTGEPENCKLISTALPFISIVQDKNYKSSAVNGLTLQSGDDSNGKKDEMIMTLEERKLAGSEIYACIDAVNGLNIQGNIIDRSPDSKFRTSANGKDRDECIQDGTLCVPGDDLCAPDTLDSLEEPVSNAHVTSTRMDEEKLIVASEACISKRLVTESHPGDELDTRVTSPGIDKEELIVADTFMSEGVLSESHMENEMASGSSNGSSEKFDSDSVGQEIDKSMMTLLLPQAIPLLKKASNKKRKSNATVQNFVSSTKAREGNKATSGVHSPKIEHTNDVVLDSLENEQCEVGRQLVLLTDNAECEQSADGKDGRPPHSCDDLVNGDARKSDLGISVRSPECITIVGSPTGTGSQNSTPGTRKVYTRRKITSKATNNGSPLSESTTCRTYEGGCEESSMLDSEALNVSPSIGALEDRTSTGGELHTLQVEEITLSWRPKLDDLPICVSTEGEHASNMLLPSVPVSEETQTNCKDRLVEQNAVVDAHGSVRSSSNEKGLESSSGKEVRANADLNIHRSFELDFNLEGIAEYVGCYIHPLPVLHLWLSSQENEIYICALCGLQNKDGTLFLYKLSRTGCPSFVGHTTVSWPPAVHIFGNVPPERSSFQLTPNGQLLVLHGSIKVPCCREGRVDCLCSTCKADSRSSSSVKILRVKLGYVSVLLELRTDEVVECILVCEPNHLVAAGESGRLHLWTMDTTWSTLKDQHTISTKDYYSPKIVELKSIPQNSSLVVGHDGFEEFTLWDISKRAFIARFTGPGTSIYAFHPISRFGWPKREAHHSSSYNLEEHVKRMMEATKLSLTESSPGMDGEDIAIWLLVATKPSDHPMDPLGCWRLALMARNTLILGTTLDPGAAAVATSGGNGIVGTRDGAVYMWDLSRGNRLGALHHFKGGSVSCIATDDSWRRRGFLAVGSRTGELLVCRHL</sequence>
<protein>
    <submittedName>
        <fullName evidence="4">Uncharacterized protein</fullName>
    </submittedName>
</protein>